<dbReference type="NCBIfam" id="TIGR02532">
    <property type="entry name" value="IV_pilin_GFxxxE"/>
    <property type="match status" value="1"/>
</dbReference>
<dbReference type="SUPFAM" id="SSF54523">
    <property type="entry name" value="Pili subunits"/>
    <property type="match status" value="2"/>
</dbReference>
<dbReference type="InterPro" id="IPR045584">
    <property type="entry name" value="Pilin-like"/>
</dbReference>
<reference evidence="1 2" key="1">
    <citation type="journal article" date="2020" name="FEMS Microbiol. Ecol.">
        <title>Temporal dynamics of bacterial communities during seed development and maturation.</title>
        <authorList>
            <person name="Chesneau G."/>
            <person name="Torres-Cortes G."/>
            <person name="Briand M."/>
            <person name="Darrasse A."/>
            <person name="Preveaux A."/>
            <person name="Marais C."/>
            <person name="Jacques M.A."/>
            <person name="Shade A."/>
            <person name="Barret M."/>
        </authorList>
    </citation>
    <scope>NUCLEOTIDE SEQUENCE [LARGE SCALE GENOMIC DNA]</scope>
    <source>
        <strain evidence="1 2">CFBP13599</strain>
    </source>
</reference>
<dbReference type="RefSeq" id="WP_192068522.1">
    <property type="nucleotide sequence ID" value="NZ_JACYWY010000001.1"/>
</dbReference>
<evidence type="ECO:0000313" key="1">
    <source>
        <dbReference type="EMBL" id="MBD8770889.1"/>
    </source>
</evidence>
<sequence length="200" mass="21824">MRSASRGFTLMEMMVVMLLLSVLLLLAAGGLVAAARSSERAADYVTSLEQMRAAQRTLRATISAALPLPIGKGPSSSKPVLFDGRTDELRFVAPLAPYLGGGLRLHTVKLTAHQLTMSLAMLDPIRPWGDAQELLSDVVEGRFWYAGNDPQGKPTGWLEQWPWTDRLPRSVRVDMSVAGPVAWPSMQINLYVDLASPARP</sequence>
<dbReference type="Proteomes" id="UP000620025">
    <property type="component" value="Unassembled WGS sequence"/>
</dbReference>
<dbReference type="InterPro" id="IPR012902">
    <property type="entry name" value="N_methyl_site"/>
</dbReference>
<gene>
    <name evidence="1" type="ORF">IFT38_15185</name>
</gene>
<accession>A0ABR9C0S6</accession>
<dbReference type="Pfam" id="PF07963">
    <property type="entry name" value="N_methyl"/>
    <property type="match status" value="1"/>
</dbReference>
<organism evidence="1 2">
    <name type="scientific">Pseudomonas coleopterorum</name>
    <dbReference type="NCBI Taxonomy" id="1605838"/>
    <lineage>
        <taxon>Bacteria</taxon>
        <taxon>Pseudomonadati</taxon>
        <taxon>Pseudomonadota</taxon>
        <taxon>Gammaproteobacteria</taxon>
        <taxon>Pseudomonadales</taxon>
        <taxon>Pseudomonadaceae</taxon>
        <taxon>Pseudomonas</taxon>
    </lineage>
</organism>
<protein>
    <submittedName>
        <fullName evidence="1">Prepilin-type N-terminal cleavage/methylation domain-containing protein</fullName>
    </submittedName>
</protein>
<proteinExistence type="predicted"/>
<name>A0ABR9C0S6_9PSED</name>
<evidence type="ECO:0000313" key="2">
    <source>
        <dbReference type="Proteomes" id="UP000620025"/>
    </source>
</evidence>
<keyword evidence="2" id="KW-1185">Reference proteome</keyword>
<comment type="caution">
    <text evidence="1">The sequence shown here is derived from an EMBL/GenBank/DDBJ whole genome shotgun (WGS) entry which is preliminary data.</text>
</comment>
<dbReference type="EMBL" id="JACYWZ010000006">
    <property type="protein sequence ID" value="MBD8770889.1"/>
    <property type="molecule type" value="Genomic_DNA"/>
</dbReference>